<organism evidence="1">
    <name type="scientific">Anguilla anguilla</name>
    <name type="common">European freshwater eel</name>
    <name type="synonym">Muraena anguilla</name>
    <dbReference type="NCBI Taxonomy" id="7936"/>
    <lineage>
        <taxon>Eukaryota</taxon>
        <taxon>Metazoa</taxon>
        <taxon>Chordata</taxon>
        <taxon>Craniata</taxon>
        <taxon>Vertebrata</taxon>
        <taxon>Euteleostomi</taxon>
        <taxon>Actinopterygii</taxon>
        <taxon>Neopterygii</taxon>
        <taxon>Teleostei</taxon>
        <taxon>Anguilliformes</taxon>
        <taxon>Anguillidae</taxon>
        <taxon>Anguilla</taxon>
    </lineage>
</organism>
<dbReference type="EMBL" id="GBXM01076245">
    <property type="protein sequence ID" value="JAH32332.1"/>
    <property type="molecule type" value="Transcribed_RNA"/>
</dbReference>
<reference evidence="1" key="1">
    <citation type="submission" date="2014-11" db="EMBL/GenBank/DDBJ databases">
        <authorList>
            <person name="Amaro Gonzalez C."/>
        </authorList>
    </citation>
    <scope>NUCLEOTIDE SEQUENCE</scope>
</reference>
<dbReference type="AlphaFoldDB" id="A0A0E9RU44"/>
<name>A0A0E9RU44_ANGAN</name>
<evidence type="ECO:0000313" key="1">
    <source>
        <dbReference type="EMBL" id="JAH32332.1"/>
    </source>
</evidence>
<protein>
    <submittedName>
        <fullName evidence="1">Uncharacterized protein</fullName>
    </submittedName>
</protein>
<reference evidence="1" key="2">
    <citation type="journal article" date="2015" name="Fish Shellfish Immunol.">
        <title>Early steps in the European eel (Anguilla anguilla)-Vibrio vulnificus interaction in the gills: Role of the RtxA13 toxin.</title>
        <authorList>
            <person name="Callol A."/>
            <person name="Pajuelo D."/>
            <person name="Ebbesson L."/>
            <person name="Teles M."/>
            <person name="MacKenzie S."/>
            <person name="Amaro C."/>
        </authorList>
    </citation>
    <scope>NUCLEOTIDE SEQUENCE</scope>
</reference>
<sequence>MKQDTLRDIKIATIFIAKSYPDVHSHILNDALFI</sequence>
<proteinExistence type="predicted"/>
<accession>A0A0E9RU44</accession>